<evidence type="ECO:0000259" key="1">
    <source>
        <dbReference type="Pfam" id="PF24722"/>
    </source>
</evidence>
<dbReference type="GeneID" id="93665202"/>
<dbReference type="RefSeq" id="WP_104643692.1">
    <property type="nucleotide sequence ID" value="NZ_AQGW01000025.1"/>
</dbReference>
<dbReference type="OrthoDB" id="8777452at2"/>
<evidence type="ECO:0000313" key="3">
    <source>
        <dbReference type="EMBL" id="SOU42495.1"/>
    </source>
</evidence>
<organism evidence="3 4">
    <name type="scientific">Pseudoalteromonas carrageenovora IAM 12662</name>
    <dbReference type="NCBI Taxonomy" id="1314868"/>
    <lineage>
        <taxon>Bacteria</taxon>
        <taxon>Pseudomonadati</taxon>
        <taxon>Pseudomonadota</taxon>
        <taxon>Gammaproteobacteria</taxon>
        <taxon>Alteromonadales</taxon>
        <taxon>Pseudoalteromonadaceae</taxon>
        <taxon>Pseudoalteromonas</taxon>
    </lineage>
</organism>
<dbReference type="EMBL" id="AQGW01000025">
    <property type="protein sequence ID" value="MBE0384093.1"/>
    <property type="molecule type" value="Genomic_DNA"/>
</dbReference>
<accession>A0A2K4XDW6</accession>
<sequence length="120" mass="13756">MKTDDVVYNLLNEISVQFPDVKALMSIYDEDETTFKMEAFAKATTHAFALGYMEQAQRYLSFMAEKLINAEAKVIEYIDVYYVETLFWCASSHTIAVGWPLVPGNLQKLYINFHGKAPQN</sequence>
<protein>
    <recommendedName>
        <fullName evidence="1">DUF7674 domain-containing protein</fullName>
    </recommendedName>
</protein>
<reference evidence="3 4" key="2">
    <citation type="submission" date="2017-11" db="EMBL/GenBank/DDBJ databases">
        <authorList>
            <person name="Han C.G."/>
        </authorList>
    </citation>
    <scope>NUCLEOTIDE SEQUENCE [LARGE SCALE GENOMIC DNA]</scope>
    <source>
        <strain evidence="4">ATCC 43555</strain>
        <strain evidence="3">ATCC43555</strain>
    </source>
</reference>
<proteinExistence type="predicted"/>
<name>A0A2K4XDW6_PSEVC</name>
<evidence type="ECO:0000313" key="2">
    <source>
        <dbReference type="EMBL" id="MBE0384093.1"/>
    </source>
</evidence>
<feature type="domain" description="DUF7674" evidence="1">
    <location>
        <begin position="12"/>
        <end position="114"/>
    </location>
</feature>
<dbReference type="Proteomes" id="UP000615003">
    <property type="component" value="Unassembled WGS sequence"/>
</dbReference>
<dbReference type="AlphaFoldDB" id="A0A2K4XDW6"/>
<dbReference type="EMBL" id="LT965929">
    <property type="protein sequence ID" value="SOU42495.1"/>
    <property type="molecule type" value="Genomic_DNA"/>
</dbReference>
<dbReference type="InterPro" id="IPR056091">
    <property type="entry name" value="DUF7674"/>
</dbReference>
<dbReference type="Pfam" id="PF24722">
    <property type="entry name" value="DUF7674"/>
    <property type="match status" value="1"/>
</dbReference>
<evidence type="ECO:0000313" key="4">
    <source>
        <dbReference type="Proteomes" id="UP000238288"/>
    </source>
</evidence>
<gene>
    <name evidence="3" type="ORF">PCAR9_B0006</name>
    <name evidence="2" type="ORF">PCARR_b0007</name>
</gene>
<dbReference type="Proteomes" id="UP000238288">
    <property type="component" value="Chromosome PCAR9b"/>
</dbReference>
<reference evidence="2 5" key="1">
    <citation type="submission" date="2015-06" db="EMBL/GenBank/DDBJ databases">
        <title>Genome sequence of Pseudoalteromonas carrageenovora.</title>
        <authorList>
            <person name="Xie B.-B."/>
            <person name="Rong J.-C."/>
            <person name="Qin Q.-L."/>
            <person name="Zhang Y.-Z."/>
        </authorList>
    </citation>
    <scope>NUCLEOTIDE SEQUENCE [LARGE SCALE GENOMIC DNA]</scope>
    <source>
        <strain evidence="2 5">IAM 12662</strain>
    </source>
</reference>
<evidence type="ECO:0000313" key="5">
    <source>
        <dbReference type="Proteomes" id="UP000615003"/>
    </source>
</evidence>
<keyword evidence="5" id="KW-1185">Reference proteome</keyword>